<dbReference type="Pfam" id="PF01192">
    <property type="entry name" value="RNA_pol_Rpb6"/>
    <property type="match status" value="1"/>
</dbReference>
<evidence type="ECO:0000313" key="13">
    <source>
        <dbReference type="Proteomes" id="UP000806542"/>
    </source>
</evidence>
<comment type="subunit">
    <text evidence="10">The RNAP catalytic core consists of 2 alpha, 1 beta, 1 beta' and 1 omega subunit. When a sigma factor is associated with the core the holoenzyme is formed, which can initiate transcription.</text>
</comment>
<dbReference type="SMART" id="SM01409">
    <property type="entry name" value="RNA_pol_Rpb6"/>
    <property type="match status" value="1"/>
</dbReference>
<dbReference type="Gene3D" id="3.90.940.10">
    <property type="match status" value="1"/>
</dbReference>
<keyword evidence="6 10" id="KW-0548">Nucleotidyltransferase</keyword>
<keyword evidence="7 10" id="KW-0804">Transcription</keyword>
<keyword evidence="5 10" id="KW-0808">Transferase</keyword>
<dbReference type="PANTHER" id="PTHR34476">
    <property type="entry name" value="DNA-DIRECTED RNA POLYMERASE SUBUNIT OMEGA"/>
    <property type="match status" value="1"/>
</dbReference>
<comment type="catalytic activity">
    <reaction evidence="9 10">
        <text>RNA(n) + a ribonucleoside 5'-triphosphate = RNA(n+1) + diphosphate</text>
        <dbReference type="Rhea" id="RHEA:21248"/>
        <dbReference type="Rhea" id="RHEA-COMP:14527"/>
        <dbReference type="Rhea" id="RHEA-COMP:17342"/>
        <dbReference type="ChEBI" id="CHEBI:33019"/>
        <dbReference type="ChEBI" id="CHEBI:61557"/>
        <dbReference type="ChEBI" id="CHEBI:140395"/>
        <dbReference type="EC" id="2.7.7.6"/>
    </reaction>
</comment>
<keyword evidence="13" id="KW-1185">Reference proteome</keyword>
<feature type="compositionally biased region" description="Low complexity" evidence="11">
    <location>
        <begin position="67"/>
        <end position="77"/>
    </location>
</feature>
<comment type="similarity">
    <text evidence="1 10">Belongs to the RNA polymerase subunit omega family.</text>
</comment>
<dbReference type="HAMAP" id="MF_00366">
    <property type="entry name" value="RNApol_bact_RpoZ"/>
    <property type="match status" value="1"/>
</dbReference>
<evidence type="ECO:0000313" key="12">
    <source>
        <dbReference type="EMBL" id="MBE5039784.1"/>
    </source>
</evidence>
<dbReference type="GO" id="GO:0000428">
    <property type="term" value="C:DNA-directed RNA polymerase complex"/>
    <property type="evidence" value="ECO:0007669"/>
    <property type="project" value="UniProtKB-KW"/>
</dbReference>
<evidence type="ECO:0000256" key="11">
    <source>
        <dbReference type="SAM" id="MobiDB-lite"/>
    </source>
</evidence>
<dbReference type="InterPro" id="IPR036161">
    <property type="entry name" value="RPB6/omega-like_sf"/>
</dbReference>
<organism evidence="12 13">
    <name type="scientific">Ructibacterium gallinarum</name>
    <dbReference type="NCBI Taxonomy" id="2779355"/>
    <lineage>
        <taxon>Bacteria</taxon>
        <taxon>Bacillati</taxon>
        <taxon>Bacillota</taxon>
        <taxon>Clostridia</taxon>
        <taxon>Eubacteriales</taxon>
        <taxon>Oscillospiraceae</taxon>
        <taxon>Ructibacterium</taxon>
    </lineage>
</organism>
<evidence type="ECO:0000256" key="8">
    <source>
        <dbReference type="ARBA" id="ARBA00029924"/>
    </source>
</evidence>
<dbReference type="GO" id="GO:0003677">
    <property type="term" value="F:DNA binding"/>
    <property type="evidence" value="ECO:0007669"/>
    <property type="project" value="UniProtKB-UniRule"/>
</dbReference>
<dbReference type="AlphaFoldDB" id="A0A9D5M596"/>
<dbReference type="GO" id="GO:0003899">
    <property type="term" value="F:DNA-directed RNA polymerase activity"/>
    <property type="evidence" value="ECO:0007669"/>
    <property type="project" value="UniProtKB-UniRule"/>
</dbReference>
<evidence type="ECO:0000256" key="5">
    <source>
        <dbReference type="ARBA" id="ARBA00022679"/>
    </source>
</evidence>
<feature type="region of interest" description="Disordered" evidence="11">
    <location>
        <begin position="67"/>
        <end position="110"/>
    </location>
</feature>
<evidence type="ECO:0000256" key="10">
    <source>
        <dbReference type="HAMAP-Rule" id="MF_00366"/>
    </source>
</evidence>
<dbReference type="NCBIfam" id="TIGR00690">
    <property type="entry name" value="rpoZ"/>
    <property type="match status" value="1"/>
</dbReference>
<dbReference type="GO" id="GO:0006351">
    <property type="term" value="P:DNA-templated transcription"/>
    <property type="evidence" value="ECO:0007669"/>
    <property type="project" value="UniProtKB-UniRule"/>
</dbReference>
<dbReference type="EC" id="2.7.7.6" evidence="2 10"/>
<dbReference type="Proteomes" id="UP000806542">
    <property type="component" value="Unassembled WGS sequence"/>
</dbReference>
<gene>
    <name evidence="10 12" type="primary">rpoZ</name>
    <name evidence="12" type="ORF">INF28_04815</name>
</gene>
<dbReference type="PANTHER" id="PTHR34476:SF1">
    <property type="entry name" value="DNA-DIRECTED RNA POLYMERASE SUBUNIT OMEGA"/>
    <property type="match status" value="1"/>
</dbReference>
<evidence type="ECO:0000256" key="9">
    <source>
        <dbReference type="ARBA" id="ARBA00048552"/>
    </source>
</evidence>
<evidence type="ECO:0000256" key="7">
    <source>
        <dbReference type="ARBA" id="ARBA00023163"/>
    </source>
</evidence>
<proteinExistence type="inferred from homology"/>
<feature type="compositionally biased region" description="Polar residues" evidence="11">
    <location>
        <begin position="88"/>
        <end position="110"/>
    </location>
</feature>
<dbReference type="EMBL" id="JADCKB010000007">
    <property type="protein sequence ID" value="MBE5039784.1"/>
    <property type="molecule type" value="Genomic_DNA"/>
</dbReference>
<protein>
    <recommendedName>
        <fullName evidence="3 10">DNA-directed RNA polymerase subunit omega</fullName>
        <shortName evidence="10">RNAP omega subunit</shortName>
        <ecNumber evidence="2 10">2.7.7.6</ecNumber>
    </recommendedName>
    <alternativeName>
        <fullName evidence="10">RNA polymerase omega subunit</fullName>
    </alternativeName>
    <alternativeName>
        <fullName evidence="8 10">Transcriptase subunit omega</fullName>
    </alternativeName>
</protein>
<accession>A0A9D5M596</accession>
<evidence type="ECO:0000256" key="3">
    <source>
        <dbReference type="ARBA" id="ARBA00013725"/>
    </source>
</evidence>
<comment type="caution">
    <text evidence="12">The sequence shown here is derived from an EMBL/GenBank/DDBJ whole genome shotgun (WGS) entry which is preliminary data.</text>
</comment>
<comment type="function">
    <text evidence="10">Promotes RNA polymerase assembly. Latches the N- and C-terminal regions of the beta' subunit thereby facilitating its interaction with the beta and alpha subunits.</text>
</comment>
<evidence type="ECO:0000256" key="6">
    <source>
        <dbReference type="ARBA" id="ARBA00022695"/>
    </source>
</evidence>
<dbReference type="SUPFAM" id="SSF63562">
    <property type="entry name" value="RPB6/omega subunit-like"/>
    <property type="match status" value="1"/>
</dbReference>
<dbReference type="InterPro" id="IPR003716">
    <property type="entry name" value="DNA-dir_RNA_pol_omega"/>
</dbReference>
<keyword evidence="4 10" id="KW-0240">DNA-directed RNA polymerase</keyword>
<name>A0A9D5M596_9FIRM</name>
<sequence>MIYPPIAELVKKTGSRYILVIEAARRARQLSAGAEPLCDCDSNKEVSIATNEIYQDKLRIYMKSPSATVSASSASVPEEGTVMPGNTEPETASADTAESISQPAEPTENL</sequence>
<evidence type="ECO:0000256" key="4">
    <source>
        <dbReference type="ARBA" id="ARBA00022478"/>
    </source>
</evidence>
<evidence type="ECO:0000256" key="1">
    <source>
        <dbReference type="ARBA" id="ARBA00006711"/>
    </source>
</evidence>
<evidence type="ECO:0000256" key="2">
    <source>
        <dbReference type="ARBA" id="ARBA00012418"/>
    </source>
</evidence>
<reference evidence="12" key="1">
    <citation type="submission" date="2020-10" db="EMBL/GenBank/DDBJ databases">
        <title>ChiBAC.</title>
        <authorList>
            <person name="Zenner C."/>
            <person name="Hitch T.C.A."/>
            <person name="Clavel T."/>
        </authorList>
    </citation>
    <scope>NUCLEOTIDE SEQUENCE</scope>
    <source>
        <strain evidence="12">DSM 107454</strain>
    </source>
</reference>
<dbReference type="InterPro" id="IPR006110">
    <property type="entry name" value="Pol_omega/Rpo6/RPB6"/>
</dbReference>